<proteinExistence type="predicted"/>
<dbReference type="GO" id="GO:0005634">
    <property type="term" value="C:nucleus"/>
    <property type="evidence" value="ECO:0007669"/>
    <property type="project" value="TreeGrafter"/>
</dbReference>
<sequence>MGKAVSLLRPPQPQREGEAGKMELRKRPRPPRVDPDFVSSPPPMKRARKQAAPTKLKEAAGPAKRRPPTKTARRPAVGIGCPVAGLHRVTCRHQPPLRTSTRVLFRPHLPFNWYEPDMWTEVAKHLCGFDLLRLSFTCHWFSRLLDDDSIWRYAFFRDLDLSDANPRIHRPLYRSWRHLYFAAFDGSHAYSHCHSGEHRSSWRIGSFLLDSPQMLLLGKLPVPRWLPLDPDDMKLGITMLGACRLQNARPGVWIIDMHVMRCPMCKRNSCKGNKQILDARHSELFLETAYWDQTLVYEDLGEHFQDEGVVSAFCAIVNANHLTSPSTAVLLNKSWTGKRDDLLTKQCASATGAAIHTNLQPNGGLVSQFEAMRDTGRDGQIVSVRISQILL</sequence>
<keyword evidence="3" id="KW-1185">Reference proteome</keyword>
<accession>A0A835FBD7</accession>
<evidence type="ECO:0000313" key="3">
    <source>
        <dbReference type="Proteomes" id="UP000636709"/>
    </source>
</evidence>
<dbReference type="GO" id="GO:0061458">
    <property type="term" value="P:reproductive system development"/>
    <property type="evidence" value="ECO:0007669"/>
    <property type="project" value="TreeGrafter"/>
</dbReference>
<dbReference type="PANTHER" id="PTHR47149:SF1">
    <property type="entry name" value="F-BOX PROTEIN RMF"/>
    <property type="match status" value="1"/>
</dbReference>
<name>A0A835FBD7_9POAL</name>
<protein>
    <recommendedName>
        <fullName evidence="4">F-box protein</fullName>
    </recommendedName>
</protein>
<organism evidence="2 3">
    <name type="scientific">Digitaria exilis</name>
    <dbReference type="NCBI Taxonomy" id="1010633"/>
    <lineage>
        <taxon>Eukaryota</taxon>
        <taxon>Viridiplantae</taxon>
        <taxon>Streptophyta</taxon>
        <taxon>Embryophyta</taxon>
        <taxon>Tracheophyta</taxon>
        <taxon>Spermatophyta</taxon>
        <taxon>Magnoliopsida</taxon>
        <taxon>Liliopsida</taxon>
        <taxon>Poales</taxon>
        <taxon>Poaceae</taxon>
        <taxon>PACMAD clade</taxon>
        <taxon>Panicoideae</taxon>
        <taxon>Panicodae</taxon>
        <taxon>Paniceae</taxon>
        <taxon>Anthephorinae</taxon>
        <taxon>Digitaria</taxon>
    </lineage>
</organism>
<evidence type="ECO:0000313" key="2">
    <source>
        <dbReference type="EMBL" id="KAF8733595.1"/>
    </source>
</evidence>
<feature type="region of interest" description="Disordered" evidence="1">
    <location>
        <begin position="1"/>
        <end position="76"/>
    </location>
</feature>
<dbReference type="OrthoDB" id="8062037at2759"/>
<reference evidence="2" key="1">
    <citation type="submission" date="2020-07" db="EMBL/GenBank/DDBJ databases">
        <title>Genome sequence and genetic diversity analysis of an under-domesticated orphan crop, white fonio (Digitaria exilis).</title>
        <authorList>
            <person name="Bennetzen J.L."/>
            <person name="Chen S."/>
            <person name="Ma X."/>
            <person name="Wang X."/>
            <person name="Yssel A.E.J."/>
            <person name="Chaluvadi S.R."/>
            <person name="Johnson M."/>
            <person name="Gangashetty P."/>
            <person name="Hamidou F."/>
            <person name="Sanogo M.D."/>
            <person name="Zwaenepoel A."/>
            <person name="Wallace J."/>
            <person name="Van De Peer Y."/>
            <person name="Van Deynze A."/>
        </authorList>
    </citation>
    <scope>NUCLEOTIDE SEQUENCE</scope>
    <source>
        <tissue evidence="2">Leaves</tissue>
    </source>
</reference>
<dbReference type="EMBL" id="JACEFO010001600">
    <property type="protein sequence ID" value="KAF8733595.1"/>
    <property type="molecule type" value="Genomic_DNA"/>
</dbReference>
<evidence type="ECO:0008006" key="4">
    <source>
        <dbReference type="Google" id="ProtNLM"/>
    </source>
</evidence>
<gene>
    <name evidence="2" type="ORF">HU200_014901</name>
</gene>
<feature type="compositionally biased region" description="Basic and acidic residues" evidence="1">
    <location>
        <begin position="15"/>
        <end position="35"/>
    </location>
</feature>
<dbReference type="InterPro" id="IPR036047">
    <property type="entry name" value="F-box-like_dom_sf"/>
</dbReference>
<feature type="compositionally biased region" description="Basic residues" evidence="1">
    <location>
        <begin position="63"/>
        <end position="73"/>
    </location>
</feature>
<evidence type="ECO:0000256" key="1">
    <source>
        <dbReference type="SAM" id="MobiDB-lite"/>
    </source>
</evidence>
<comment type="caution">
    <text evidence="2">The sequence shown here is derived from an EMBL/GenBank/DDBJ whole genome shotgun (WGS) entry which is preliminary data.</text>
</comment>
<dbReference type="AlphaFoldDB" id="A0A835FBD7"/>
<dbReference type="PANTHER" id="PTHR47149">
    <property type="entry name" value="F-BOX PROTEIN RMF"/>
    <property type="match status" value="1"/>
</dbReference>
<dbReference type="SUPFAM" id="SSF81383">
    <property type="entry name" value="F-box domain"/>
    <property type="match status" value="1"/>
</dbReference>
<dbReference type="Proteomes" id="UP000636709">
    <property type="component" value="Unassembled WGS sequence"/>
</dbReference>